<proteinExistence type="predicted"/>
<evidence type="ECO:0000256" key="4">
    <source>
        <dbReference type="PROSITE-ProRule" id="PRU00335"/>
    </source>
</evidence>
<dbReference type="InterPro" id="IPR009057">
    <property type="entry name" value="Homeodomain-like_sf"/>
</dbReference>
<dbReference type="EMBL" id="JBHMDG010000034">
    <property type="protein sequence ID" value="MFB9315316.1"/>
    <property type="molecule type" value="Genomic_DNA"/>
</dbReference>
<dbReference type="Proteomes" id="UP001589750">
    <property type="component" value="Unassembled WGS sequence"/>
</dbReference>
<evidence type="ECO:0000313" key="7">
    <source>
        <dbReference type="Proteomes" id="UP001589750"/>
    </source>
</evidence>
<evidence type="ECO:0000259" key="5">
    <source>
        <dbReference type="PROSITE" id="PS50977"/>
    </source>
</evidence>
<accession>A0ABV5KF00</accession>
<dbReference type="InterPro" id="IPR025996">
    <property type="entry name" value="MT1864/Rv1816-like_C"/>
</dbReference>
<dbReference type="Pfam" id="PF13305">
    <property type="entry name" value="TetR_C_33"/>
    <property type="match status" value="1"/>
</dbReference>
<dbReference type="InterPro" id="IPR001647">
    <property type="entry name" value="HTH_TetR"/>
</dbReference>
<dbReference type="InterPro" id="IPR050109">
    <property type="entry name" value="HTH-type_TetR-like_transc_reg"/>
</dbReference>
<dbReference type="PANTHER" id="PTHR30055:SF220">
    <property type="entry name" value="TETR-FAMILY REGULATORY PROTEIN"/>
    <property type="match status" value="1"/>
</dbReference>
<evidence type="ECO:0000256" key="3">
    <source>
        <dbReference type="ARBA" id="ARBA00023163"/>
    </source>
</evidence>
<feature type="DNA-binding region" description="H-T-H motif" evidence="4">
    <location>
        <begin position="32"/>
        <end position="51"/>
    </location>
</feature>
<dbReference type="PROSITE" id="PS50977">
    <property type="entry name" value="HTH_TETR_2"/>
    <property type="match status" value="1"/>
</dbReference>
<gene>
    <name evidence="6" type="ORF">ACFFRI_19870</name>
</gene>
<keyword evidence="1" id="KW-0805">Transcription regulation</keyword>
<feature type="domain" description="HTH tetR-type" evidence="5">
    <location>
        <begin position="9"/>
        <end position="69"/>
    </location>
</feature>
<organism evidence="6 7">
    <name type="scientific">Nocardioides plantarum</name>
    <dbReference type="NCBI Taxonomy" id="29299"/>
    <lineage>
        <taxon>Bacteria</taxon>
        <taxon>Bacillati</taxon>
        <taxon>Actinomycetota</taxon>
        <taxon>Actinomycetes</taxon>
        <taxon>Propionibacteriales</taxon>
        <taxon>Nocardioidaceae</taxon>
        <taxon>Nocardioides</taxon>
    </lineage>
</organism>
<name>A0ABV5KF00_9ACTN</name>
<evidence type="ECO:0000313" key="6">
    <source>
        <dbReference type="EMBL" id="MFB9315316.1"/>
    </source>
</evidence>
<dbReference type="SUPFAM" id="SSF48498">
    <property type="entry name" value="Tetracyclin repressor-like, C-terminal domain"/>
    <property type="match status" value="1"/>
</dbReference>
<reference evidence="6 7" key="1">
    <citation type="submission" date="2024-09" db="EMBL/GenBank/DDBJ databases">
        <authorList>
            <person name="Sun Q."/>
            <person name="Mori K."/>
        </authorList>
    </citation>
    <scope>NUCLEOTIDE SEQUENCE [LARGE SCALE GENOMIC DNA]</scope>
    <source>
        <strain evidence="6 7">JCM 9626</strain>
    </source>
</reference>
<dbReference type="RefSeq" id="WP_211350832.1">
    <property type="nucleotide sequence ID" value="NZ_JBHMDG010000034.1"/>
</dbReference>
<keyword evidence="7" id="KW-1185">Reference proteome</keyword>
<protein>
    <submittedName>
        <fullName evidence="6">TetR/AcrR family transcriptional regulator</fullName>
    </submittedName>
</protein>
<keyword evidence="3" id="KW-0804">Transcription</keyword>
<evidence type="ECO:0000256" key="1">
    <source>
        <dbReference type="ARBA" id="ARBA00023015"/>
    </source>
</evidence>
<dbReference type="Gene3D" id="1.10.357.10">
    <property type="entry name" value="Tetracycline Repressor, domain 2"/>
    <property type="match status" value="1"/>
</dbReference>
<evidence type="ECO:0000256" key="2">
    <source>
        <dbReference type="ARBA" id="ARBA00023125"/>
    </source>
</evidence>
<dbReference type="InterPro" id="IPR036271">
    <property type="entry name" value="Tet_transcr_reg_TetR-rel_C_sf"/>
</dbReference>
<sequence length="206" mass="22134">MTTARYHHGNLREALADAAVESAREHGPDGLAVRELARRVGVSHNAAYRHFADRDALVDVVAERAMNGLVEVMERRIAGVTETHPVRRARARLTELGRGYVDYAVAEPGLFRVLFTAYPEFPEMGTGTEPGDPFAMLNAALDDLVAVGYLAPRTRAGAAITCWSAVHGFSVLCIEGPLRGLAQSDRDAALAAMLDTIDAAYGVSTT</sequence>
<dbReference type="PRINTS" id="PR00455">
    <property type="entry name" value="HTHTETR"/>
</dbReference>
<comment type="caution">
    <text evidence="6">The sequence shown here is derived from an EMBL/GenBank/DDBJ whole genome shotgun (WGS) entry which is preliminary data.</text>
</comment>
<dbReference type="Pfam" id="PF00440">
    <property type="entry name" value="TetR_N"/>
    <property type="match status" value="1"/>
</dbReference>
<dbReference type="PANTHER" id="PTHR30055">
    <property type="entry name" value="HTH-TYPE TRANSCRIPTIONAL REGULATOR RUTR"/>
    <property type="match status" value="1"/>
</dbReference>
<dbReference type="SUPFAM" id="SSF46689">
    <property type="entry name" value="Homeodomain-like"/>
    <property type="match status" value="1"/>
</dbReference>
<keyword evidence="2 4" id="KW-0238">DNA-binding</keyword>